<dbReference type="Gene3D" id="3.40.50.12780">
    <property type="entry name" value="N-terminal domain of ligase-like"/>
    <property type="match status" value="1"/>
</dbReference>
<comment type="subcellular location">
    <subcellularLocation>
        <location evidence="1">Peroxisome</location>
    </subcellularLocation>
</comment>
<evidence type="ECO:0000256" key="1">
    <source>
        <dbReference type="ARBA" id="ARBA00004275"/>
    </source>
</evidence>
<dbReference type="EMBL" id="CAJHJT010000056">
    <property type="protein sequence ID" value="CAD7013106.1"/>
    <property type="molecule type" value="Genomic_DNA"/>
</dbReference>
<dbReference type="Gene3D" id="3.30.300.30">
    <property type="match status" value="1"/>
</dbReference>
<dbReference type="InterPro" id="IPR025110">
    <property type="entry name" value="AMP-bd_C"/>
</dbReference>
<dbReference type="Pfam" id="PF13193">
    <property type="entry name" value="AMP-binding_C"/>
    <property type="match status" value="1"/>
</dbReference>
<feature type="domain" description="AMP-binding enzyme C-terminal" evidence="4">
    <location>
        <begin position="441"/>
        <end position="493"/>
    </location>
</feature>
<gene>
    <name evidence="5" type="ORF">CCAP1982_LOCUS21179</name>
</gene>
<dbReference type="PANTHER" id="PTHR24096">
    <property type="entry name" value="LONG-CHAIN-FATTY-ACID--COA LIGASE"/>
    <property type="match status" value="1"/>
</dbReference>
<dbReference type="GO" id="GO:0004467">
    <property type="term" value="F:long-chain fatty acid-CoA ligase activity"/>
    <property type="evidence" value="ECO:0007669"/>
    <property type="project" value="TreeGrafter"/>
</dbReference>
<dbReference type="PANTHER" id="PTHR24096:SF353">
    <property type="entry name" value="GH16244P-RELATED"/>
    <property type="match status" value="1"/>
</dbReference>
<proteinExistence type="predicted"/>
<dbReference type="Proteomes" id="UP000606786">
    <property type="component" value="Unassembled WGS sequence"/>
</dbReference>
<dbReference type="Pfam" id="PF00501">
    <property type="entry name" value="AMP-binding"/>
    <property type="match status" value="1"/>
</dbReference>
<evidence type="ECO:0000313" key="5">
    <source>
        <dbReference type="EMBL" id="CAD7013106.1"/>
    </source>
</evidence>
<dbReference type="GO" id="GO:0005777">
    <property type="term" value="C:peroxisome"/>
    <property type="evidence" value="ECO:0007669"/>
    <property type="project" value="UniProtKB-SubCell"/>
</dbReference>
<dbReference type="InterPro" id="IPR000873">
    <property type="entry name" value="AMP-dep_synth/lig_dom"/>
</dbReference>
<protein>
    <submittedName>
        <fullName evidence="5">(Mediterranean fruit fly) hypothetical protein</fullName>
    </submittedName>
</protein>
<evidence type="ECO:0000313" key="6">
    <source>
        <dbReference type="Proteomes" id="UP000606786"/>
    </source>
</evidence>
<dbReference type="InterPro" id="IPR042099">
    <property type="entry name" value="ANL_N_sf"/>
</dbReference>
<dbReference type="AlphaFoldDB" id="A0A811VCK9"/>
<name>A0A811VCK9_CERCA</name>
<evidence type="ECO:0000256" key="2">
    <source>
        <dbReference type="ARBA" id="ARBA00023140"/>
    </source>
</evidence>
<dbReference type="OrthoDB" id="10253869at2759"/>
<evidence type="ECO:0000259" key="3">
    <source>
        <dbReference type="Pfam" id="PF00501"/>
    </source>
</evidence>
<accession>A0A811VCK9</accession>
<organism evidence="5 6">
    <name type="scientific">Ceratitis capitata</name>
    <name type="common">Mediterranean fruit fly</name>
    <name type="synonym">Tephritis capitata</name>
    <dbReference type="NCBI Taxonomy" id="7213"/>
    <lineage>
        <taxon>Eukaryota</taxon>
        <taxon>Metazoa</taxon>
        <taxon>Ecdysozoa</taxon>
        <taxon>Arthropoda</taxon>
        <taxon>Hexapoda</taxon>
        <taxon>Insecta</taxon>
        <taxon>Pterygota</taxon>
        <taxon>Neoptera</taxon>
        <taxon>Endopterygota</taxon>
        <taxon>Diptera</taxon>
        <taxon>Brachycera</taxon>
        <taxon>Muscomorpha</taxon>
        <taxon>Tephritoidea</taxon>
        <taxon>Tephritidae</taxon>
        <taxon>Ceratitis</taxon>
        <taxon>Ceratitis</taxon>
    </lineage>
</organism>
<dbReference type="InterPro" id="IPR020845">
    <property type="entry name" value="AMP-binding_CS"/>
</dbReference>
<dbReference type="SUPFAM" id="SSF56801">
    <property type="entry name" value="Acetyl-CoA synthetase-like"/>
    <property type="match status" value="1"/>
</dbReference>
<dbReference type="InterPro" id="IPR045851">
    <property type="entry name" value="AMP-bd_C_sf"/>
</dbReference>
<dbReference type="PROSITE" id="PS00455">
    <property type="entry name" value="AMP_BINDING"/>
    <property type="match status" value="1"/>
</dbReference>
<evidence type="ECO:0000259" key="4">
    <source>
        <dbReference type="Pfam" id="PF13193"/>
    </source>
</evidence>
<feature type="domain" description="AMP-dependent synthetase/ligase" evidence="3">
    <location>
        <begin position="40"/>
        <end position="383"/>
    </location>
</feature>
<comment type="caution">
    <text evidence="5">The sequence shown here is derived from an EMBL/GenBank/DDBJ whole genome shotgun (WGS) entry which is preliminary data.</text>
</comment>
<reference evidence="5" key="1">
    <citation type="submission" date="2020-11" db="EMBL/GenBank/DDBJ databases">
        <authorList>
            <person name="Whitehead M."/>
        </authorList>
    </citation>
    <scope>NUCLEOTIDE SEQUENCE</scope>
    <source>
        <strain evidence="5">EGII</strain>
    </source>
</reference>
<keyword evidence="6" id="KW-1185">Reference proteome</keyword>
<dbReference type="FunFam" id="3.40.50.12780:FF:000025">
    <property type="entry name" value="luciferin 4-monooxygenase"/>
    <property type="match status" value="1"/>
</dbReference>
<sequence>MNYDTKFDSEKRIWSNVAPDRLFNPDKSIGGVALHMLRAQPPNAICQICDSEETELTYSKAYSYAVSVAAHLKGLGLGCDDVAGIVAYNTTLLMPVIVGCWVNGVAVNTMHPIYEEDVIRELFQVTKPKIIFCDGVCYEKVREATKMLNVPIYTLCNHFDGVKKVEEILLPVEGESMYGAEPLKHGANQTMAILPSSGTTGVPKLVCNSNHKLLVDFCLSNGSSVIFTFATAQWNTGISLMVVNILCGGTRIVTTKSYSPEYFLELIVKYKISMIFSSPVLVGALVDLPQCTQEALASIRILVITGGNATRSMQKRIRDKLANGYLLNSYGTTEIGAISVNYSQEKAESVGRINIGSYVKVIDPVSGNLLGPNEKGEIWARVTGDWMGFYGNAAATAEMIDADGFINTGDIGYIDDECYMYLVDRSKDIMKYYNFHFSPTEIETTISLLPDVLDVCVFGVSDGNGMDLAAAAVVLKTGSTLTEDDIVKFVAEKNKVKHKQLNYGAFIVAEIARNVNSKVMRAEMKQICLNMESSKKRKI</sequence>
<dbReference type="GO" id="GO:0046949">
    <property type="term" value="P:fatty-acyl-CoA biosynthetic process"/>
    <property type="evidence" value="ECO:0007669"/>
    <property type="project" value="TreeGrafter"/>
</dbReference>
<keyword evidence="2" id="KW-0576">Peroxisome</keyword>